<dbReference type="CDD" id="cd04647">
    <property type="entry name" value="LbH_MAT_like"/>
    <property type="match status" value="1"/>
</dbReference>
<dbReference type="SUPFAM" id="SSF51161">
    <property type="entry name" value="Trimeric LpxA-like enzymes"/>
    <property type="match status" value="1"/>
</dbReference>
<dbReference type="InterPro" id="IPR051159">
    <property type="entry name" value="Hexapeptide_acetyltransf"/>
</dbReference>
<keyword evidence="1" id="KW-0808">Transferase</keyword>
<proteinExistence type="predicted"/>
<dbReference type="Gene3D" id="2.160.10.10">
    <property type="entry name" value="Hexapeptide repeat proteins"/>
    <property type="match status" value="1"/>
</dbReference>
<keyword evidence="1" id="KW-0012">Acyltransferase</keyword>
<protein>
    <submittedName>
        <fullName evidence="1">Acyltransferase</fullName>
        <ecNumber evidence="1">2.3.1.-</ecNumber>
    </submittedName>
</protein>
<dbReference type="PANTHER" id="PTHR23416">
    <property type="entry name" value="SIALIC ACID SYNTHASE-RELATED"/>
    <property type="match status" value="1"/>
</dbReference>
<dbReference type="InterPro" id="IPR011004">
    <property type="entry name" value="Trimer_LpxA-like_sf"/>
</dbReference>
<dbReference type="EMBL" id="JBBEUB010000014">
    <property type="protein sequence ID" value="MEJ2905642.1"/>
    <property type="molecule type" value="Genomic_DNA"/>
</dbReference>
<name>A0ABU8NVW4_9SPHI</name>
<gene>
    <name evidence="1" type="ORF">WAE58_24575</name>
</gene>
<dbReference type="Proteomes" id="UP001378956">
    <property type="component" value="Unassembled WGS sequence"/>
</dbReference>
<reference evidence="1 2" key="1">
    <citation type="submission" date="2024-03" db="EMBL/GenBank/DDBJ databases">
        <title>Sequence of Lycoming College Course Isolates.</title>
        <authorList>
            <person name="Plotts O."/>
            <person name="Newman J."/>
        </authorList>
    </citation>
    <scope>NUCLEOTIDE SEQUENCE [LARGE SCALE GENOMIC DNA]</scope>
    <source>
        <strain evidence="1 2">CJB-3</strain>
    </source>
</reference>
<dbReference type="GO" id="GO:0016746">
    <property type="term" value="F:acyltransferase activity"/>
    <property type="evidence" value="ECO:0007669"/>
    <property type="project" value="UniProtKB-KW"/>
</dbReference>
<organism evidence="1 2">
    <name type="scientific">Pedobacter panaciterrae</name>
    <dbReference type="NCBI Taxonomy" id="363849"/>
    <lineage>
        <taxon>Bacteria</taxon>
        <taxon>Pseudomonadati</taxon>
        <taxon>Bacteroidota</taxon>
        <taxon>Sphingobacteriia</taxon>
        <taxon>Sphingobacteriales</taxon>
        <taxon>Sphingobacteriaceae</taxon>
        <taxon>Pedobacter</taxon>
    </lineage>
</organism>
<accession>A0ABU8NVW4</accession>
<keyword evidence="2" id="KW-1185">Reference proteome</keyword>
<evidence type="ECO:0000313" key="1">
    <source>
        <dbReference type="EMBL" id="MEJ2905642.1"/>
    </source>
</evidence>
<sequence>MLNYIKALILNRKSRFKRRFLSNISSKVFFGPNVQILGMENVLIKDNCTIGGDTLFTINNRDNKDIQLEIGRNSYIGRDSFFSVGKSIVIGDYCIFGNKCSFICSDHIFDNPLVPYALSGNSYEKTIRIGVNCWLGHDVSVIGNINIGHGCVIGAKTLITKDIPPFSMVVGNPARIVRTFNFDSGCWEKGEQQLTSIYHDERTYLGSLIKHSKDLPLGYHSASHEYGDL</sequence>
<dbReference type="EC" id="2.3.1.-" evidence="1"/>
<comment type="caution">
    <text evidence="1">The sequence shown here is derived from an EMBL/GenBank/DDBJ whole genome shotgun (WGS) entry which is preliminary data.</text>
</comment>
<evidence type="ECO:0000313" key="2">
    <source>
        <dbReference type="Proteomes" id="UP001378956"/>
    </source>
</evidence>
<dbReference type="RefSeq" id="WP_337718021.1">
    <property type="nucleotide sequence ID" value="NZ_JBBEUB010000014.1"/>
</dbReference>